<comment type="caution">
    <text evidence="1">The sequence shown here is derived from an EMBL/GenBank/DDBJ whole genome shotgun (WGS) entry which is preliminary data.</text>
</comment>
<dbReference type="OrthoDB" id="9808061at2"/>
<dbReference type="Proteomes" id="UP000248555">
    <property type="component" value="Unassembled WGS sequence"/>
</dbReference>
<organism evidence="1 2">
    <name type="scientific">Paranoxybacillus vitaminiphilus</name>
    <dbReference type="NCBI Taxonomy" id="581036"/>
    <lineage>
        <taxon>Bacteria</taxon>
        <taxon>Bacillati</taxon>
        <taxon>Bacillota</taxon>
        <taxon>Bacilli</taxon>
        <taxon>Bacillales</taxon>
        <taxon>Anoxybacillaceae</taxon>
        <taxon>Paranoxybacillus</taxon>
    </lineage>
</organism>
<dbReference type="RefSeq" id="WP_111646570.1">
    <property type="nucleotide sequence ID" value="NZ_QLMH01000028.1"/>
</dbReference>
<evidence type="ECO:0000313" key="2">
    <source>
        <dbReference type="Proteomes" id="UP000248555"/>
    </source>
</evidence>
<dbReference type="NCBIfam" id="NF047593">
    <property type="entry name" value="IS66_ISAeme5_TnpA"/>
    <property type="match status" value="1"/>
</dbReference>
<evidence type="ECO:0008006" key="3">
    <source>
        <dbReference type="Google" id="ProtNLM"/>
    </source>
</evidence>
<protein>
    <recommendedName>
        <fullName evidence="3">Transposase</fullName>
    </recommendedName>
</protein>
<sequence>MSTSLEQQWKDRLEAYASSGLTKTAFCRKHDIPYHQFYYWMQKLQSASSLTTSTVQWMTVDVSSSKEIESSQTPLRLQVGNVTIEVVEGFNERLLRQVVKVLTNE</sequence>
<reference evidence="1 2" key="1">
    <citation type="submission" date="2018-06" db="EMBL/GenBank/DDBJ databases">
        <title>Genomic Encyclopedia of Type Strains, Phase III (KMG-III): the genomes of soil and plant-associated and newly described type strains.</title>
        <authorList>
            <person name="Whitman W."/>
        </authorList>
    </citation>
    <scope>NUCLEOTIDE SEQUENCE [LARGE SCALE GENOMIC DNA]</scope>
    <source>
        <strain evidence="1 2">CGMCC 1.8979</strain>
    </source>
</reference>
<dbReference type="EMBL" id="QLMH01000028">
    <property type="protein sequence ID" value="RAK14931.1"/>
    <property type="molecule type" value="Genomic_DNA"/>
</dbReference>
<dbReference type="AlphaFoldDB" id="A0A327Y3H7"/>
<accession>A0A327Y3H7</accession>
<name>A0A327Y3H7_9BACL</name>
<evidence type="ECO:0000313" key="1">
    <source>
        <dbReference type="EMBL" id="RAK14931.1"/>
    </source>
</evidence>
<proteinExistence type="predicted"/>
<gene>
    <name evidence="1" type="ORF">B0I26_1284</name>
</gene>
<keyword evidence="2" id="KW-1185">Reference proteome</keyword>